<dbReference type="AlphaFoldDB" id="A0A016XIU4"/>
<dbReference type="Proteomes" id="UP000023268">
    <property type="component" value="Unassembled WGS sequence"/>
</dbReference>
<reference evidence="2 3" key="1">
    <citation type="submission" date="2014-02" db="EMBL/GenBank/DDBJ databases">
        <title>Draft Genome of Hylemonella gracilis isolated from the Niagara River.</title>
        <authorList>
            <person name="Pawlowski D.R."/>
            <person name="Koudelka G.B."/>
        </authorList>
    </citation>
    <scope>NUCLEOTIDE SEQUENCE [LARGE SCALE GENOMIC DNA]</scope>
    <source>
        <strain evidence="2 3">Niagara R</strain>
    </source>
</reference>
<evidence type="ECO:0000313" key="2">
    <source>
        <dbReference type="EMBL" id="EYC51830.1"/>
    </source>
</evidence>
<dbReference type="PIRSF" id="PIRSF030561">
    <property type="entry name" value="UCP030561"/>
    <property type="match status" value="1"/>
</dbReference>
<keyword evidence="2" id="KW-0413">Isomerase</keyword>
<dbReference type="STRING" id="1458275.AZ34_12655"/>
<dbReference type="OrthoDB" id="9799296at2"/>
<dbReference type="InterPro" id="IPR032710">
    <property type="entry name" value="NTF2-like_dom_sf"/>
</dbReference>
<dbReference type="Pfam" id="PF12680">
    <property type="entry name" value="SnoaL_2"/>
    <property type="match status" value="1"/>
</dbReference>
<dbReference type="InterPro" id="IPR037401">
    <property type="entry name" value="SnoaL-like"/>
</dbReference>
<gene>
    <name evidence="2" type="ORF">AZ34_12655</name>
</gene>
<dbReference type="GO" id="GO:0016853">
    <property type="term" value="F:isomerase activity"/>
    <property type="evidence" value="ECO:0007669"/>
    <property type="project" value="UniProtKB-KW"/>
</dbReference>
<evidence type="ECO:0000313" key="3">
    <source>
        <dbReference type="Proteomes" id="UP000023268"/>
    </source>
</evidence>
<feature type="domain" description="SnoaL-like" evidence="1">
    <location>
        <begin position="8"/>
        <end position="107"/>
    </location>
</feature>
<dbReference type="RefSeq" id="WP_035608519.1">
    <property type="nucleotide sequence ID" value="NZ_JEMG01000001.1"/>
</dbReference>
<dbReference type="eggNOG" id="COG4538">
    <property type="taxonomic scope" value="Bacteria"/>
</dbReference>
<proteinExistence type="predicted"/>
<dbReference type="SUPFAM" id="SSF54427">
    <property type="entry name" value="NTF2-like"/>
    <property type="match status" value="1"/>
</dbReference>
<sequence length="125" mass="14027">MPTPEQVVQAQLEAYNAKDIEALLRTYHPQAEQYTLHGALLARGHSEMRPRFLSRFTEPDLHASLRHRAVVGNFVMDHERVTRNFPEGRGQVDMLCIYEVQEGLIVKASFAVAEPVIPGESSSVA</sequence>
<dbReference type="InterPro" id="IPR008317">
    <property type="entry name" value="UCP030561"/>
</dbReference>
<dbReference type="EMBL" id="JEMG01000001">
    <property type="protein sequence ID" value="EYC51830.1"/>
    <property type="molecule type" value="Genomic_DNA"/>
</dbReference>
<accession>A0A016XIU4</accession>
<dbReference type="Gene3D" id="3.10.450.50">
    <property type="match status" value="1"/>
</dbReference>
<protein>
    <submittedName>
        <fullName evidence="2">Steroid delta-isomerase</fullName>
    </submittedName>
</protein>
<name>A0A016XIU4_9BURK</name>
<evidence type="ECO:0000259" key="1">
    <source>
        <dbReference type="Pfam" id="PF12680"/>
    </source>
</evidence>
<organism evidence="2 3">
    <name type="scientific">Hylemonella gracilis str. Niagara R</name>
    <dbReference type="NCBI Taxonomy" id="1458275"/>
    <lineage>
        <taxon>Bacteria</taxon>
        <taxon>Pseudomonadati</taxon>
        <taxon>Pseudomonadota</taxon>
        <taxon>Betaproteobacteria</taxon>
        <taxon>Burkholderiales</taxon>
        <taxon>Comamonadaceae</taxon>
        <taxon>Hylemonella</taxon>
    </lineage>
</organism>
<comment type="caution">
    <text evidence="2">The sequence shown here is derived from an EMBL/GenBank/DDBJ whole genome shotgun (WGS) entry which is preliminary data.</text>
</comment>